<keyword evidence="1" id="KW-0732">Signal</keyword>
<gene>
    <name evidence="3" type="ORF">PQU93_16295</name>
</gene>
<sequence>MKSLTRFAAAVVAMLAMSSLVHAGETEDLELATKVKTAIESNKTLKSFNLKVTGKNGDVTIDGVVDEGQQMAEVGMLAEQVPGVKYVFNNIVPKN</sequence>
<feature type="signal peptide" evidence="1">
    <location>
        <begin position="1"/>
        <end position="23"/>
    </location>
</feature>
<dbReference type="Gene3D" id="3.30.1340.30">
    <property type="match status" value="1"/>
</dbReference>
<reference evidence="3 4" key="1">
    <citation type="submission" date="2023-01" db="EMBL/GenBank/DDBJ databases">
        <title>Novel species of the genus Vogesella isolated from rivers.</title>
        <authorList>
            <person name="Lu H."/>
        </authorList>
    </citation>
    <scope>NUCLEOTIDE SEQUENCE [LARGE SCALE GENOMIC DNA]</scope>
    <source>
        <strain evidence="3 4">SH7W</strain>
    </source>
</reference>
<protein>
    <submittedName>
        <fullName evidence="3">BON domain-containing protein</fullName>
    </submittedName>
</protein>
<dbReference type="Proteomes" id="UP001221566">
    <property type="component" value="Unassembled WGS sequence"/>
</dbReference>
<accession>A0ABT5I818</accession>
<dbReference type="PROSITE" id="PS50914">
    <property type="entry name" value="BON"/>
    <property type="match status" value="1"/>
</dbReference>
<feature type="domain" description="BON" evidence="2">
    <location>
        <begin position="27"/>
        <end position="95"/>
    </location>
</feature>
<organism evidence="3 4">
    <name type="scientific">Vogesella indigofera</name>
    <name type="common">Pseudomonas indigofera</name>
    <dbReference type="NCBI Taxonomy" id="45465"/>
    <lineage>
        <taxon>Bacteria</taxon>
        <taxon>Pseudomonadati</taxon>
        <taxon>Pseudomonadota</taxon>
        <taxon>Betaproteobacteria</taxon>
        <taxon>Neisseriales</taxon>
        <taxon>Chromobacteriaceae</taxon>
        <taxon>Vogesella</taxon>
    </lineage>
</organism>
<dbReference type="Pfam" id="PF04972">
    <property type="entry name" value="BON"/>
    <property type="match status" value="1"/>
</dbReference>
<keyword evidence="4" id="KW-1185">Reference proteome</keyword>
<feature type="chain" id="PRO_5045917853" evidence="1">
    <location>
        <begin position="24"/>
        <end position="95"/>
    </location>
</feature>
<evidence type="ECO:0000256" key="1">
    <source>
        <dbReference type="SAM" id="SignalP"/>
    </source>
</evidence>
<name>A0ABT5I818_VOGIN</name>
<dbReference type="InterPro" id="IPR007055">
    <property type="entry name" value="BON_dom"/>
</dbReference>
<dbReference type="EMBL" id="JAQQKY010000010">
    <property type="protein sequence ID" value="MDC7692329.1"/>
    <property type="molecule type" value="Genomic_DNA"/>
</dbReference>
<evidence type="ECO:0000259" key="2">
    <source>
        <dbReference type="PROSITE" id="PS50914"/>
    </source>
</evidence>
<dbReference type="RefSeq" id="WP_272803984.1">
    <property type="nucleotide sequence ID" value="NZ_JAQQKY010000010.1"/>
</dbReference>
<comment type="caution">
    <text evidence="3">The sequence shown here is derived from an EMBL/GenBank/DDBJ whole genome shotgun (WGS) entry which is preliminary data.</text>
</comment>
<evidence type="ECO:0000313" key="3">
    <source>
        <dbReference type="EMBL" id="MDC7692329.1"/>
    </source>
</evidence>
<evidence type="ECO:0000313" key="4">
    <source>
        <dbReference type="Proteomes" id="UP001221566"/>
    </source>
</evidence>
<proteinExistence type="predicted"/>